<dbReference type="EMBL" id="JYGE01000003">
    <property type="protein sequence ID" value="PSJ31766.1"/>
    <property type="molecule type" value="Genomic_DNA"/>
</dbReference>
<comment type="subcellular location">
    <subcellularLocation>
        <location evidence="5">Cytoplasm</location>
    </subcellularLocation>
</comment>
<name>A0A2P7Q1D2_9FIRM</name>
<dbReference type="Gene3D" id="3.40.50.2020">
    <property type="match status" value="1"/>
</dbReference>
<comment type="subunit">
    <text evidence="5">Homodimer.</text>
</comment>
<protein>
    <recommendedName>
        <fullName evidence="5 6">Xanthine phosphoribosyltransferase</fullName>
        <shortName evidence="5">XPRTase</shortName>
        <ecNumber evidence="5 6">2.4.2.22</ecNumber>
    </recommendedName>
</protein>
<dbReference type="GO" id="GO:0005737">
    <property type="term" value="C:cytoplasm"/>
    <property type="evidence" value="ECO:0007669"/>
    <property type="project" value="UniProtKB-SubCell"/>
</dbReference>
<dbReference type="InterPro" id="IPR029057">
    <property type="entry name" value="PRTase-like"/>
</dbReference>
<evidence type="ECO:0000259" key="7">
    <source>
        <dbReference type="Pfam" id="PF00156"/>
    </source>
</evidence>
<organism evidence="8 9">
    <name type="scientific">Peptostreptococcus russellii</name>
    <dbReference type="NCBI Taxonomy" id="215200"/>
    <lineage>
        <taxon>Bacteria</taxon>
        <taxon>Bacillati</taxon>
        <taxon>Bacillota</taxon>
        <taxon>Clostridia</taxon>
        <taxon>Peptostreptococcales</taxon>
        <taxon>Peptostreptococcaceae</taxon>
        <taxon>Peptostreptococcus</taxon>
    </lineage>
</organism>
<reference evidence="8" key="1">
    <citation type="thesis" date="2015" institute="Rutgers" country="The State University of New Jersey, 14 College Farm Rd., New Brunswick, NJ, USA">
        <title>Ammonia toxicity in bacteria and its implications for treatment of and resource recovery from highly nitrogenous organic wastes.</title>
        <authorList>
            <person name="Luther A.K."/>
        </authorList>
    </citation>
    <scope>NUCLEOTIDE SEQUENCE</scope>
    <source>
        <strain evidence="8">RT-10B</strain>
    </source>
</reference>
<dbReference type="GO" id="GO:0032265">
    <property type="term" value="P:XMP salvage"/>
    <property type="evidence" value="ECO:0007669"/>
    <property type="project" value="UniProtKB-UniRule"/>
</dbReference>
<dbReference type="NCBIfam" id="NF006671">
    <property type="entry name" value="PRK09219.1"/>
    <property type="match status" value="1"/>
</dbReference>
<sequence length="190" mass="21180">MELLKNKILTDGTVNNEEVLKVDSFLNHQIEAALLNEIGKEFKRRFADVKVDRILTVEASGIAIAVMAAQYFGNVPVVFAKKQESRNLDADIYRSKVYSFTKDKEYEIMVSKRYISEGENVLIVDDFLAKGGAVLGMTDIINQAGANLVGVGIVIEKSYQDGSQILQEKGIRVESLACIKSLKDKTIRFK</sequence>
<dbReference type="GO" id="GO:0046110">
    <property type="term" value="P:xanthine metabolic process"/>
    <property type="evidence" value="ECO:0007669"/>
    <property type="project" value="UniProtKB-UniRule"/>
</dbReference>
<comment type="pathway">
    <text evidence="5">Purine metabolism; XMP biosynthesis via salvage pathway; XMP from xanthine: step 1/1.</text>
</comment>
<evidence type="ECO:0000256" key="4">
    <source>
        <dbReference type="ARBA" id="ARBA00022726"/>
    </source>
</evidence>
<accession>A0A2P7Q1D2</accession>
<dbReference type="PANTHER" id="PTHR43864:SF1">
    <property type="entry name" value="XANTHINE PHOSPHORIBOSYLTRANSFERASE"/>
    <property type="match status" value="1"/>
</dbReference>
<dbReference type="Proteomes" id="UP000241434">
    <property type="component" value="Unassembled WGS sequence"/>
</dbReference>
<dbReference type="SUPFAM" id="SSF53271">
    <property type="entry name" value="PRTase-like"/>
    <property type="match status" value="1"/>
</dbReference>
<proteinExistence type="inferred from homology"/>
<evidence type="ECO:0000256" key="3">
    <source>
        <dbReference type="ARBA" id="ARBA00022679"/>
    </source>
</evidence>
<dbReference type="OrthoDB" id="9790678at2"/>
<feature type="binding site" evidence="5">
    <location>
        <position position="27"/>
    </location>
    <ligand>
        <name>xanthine</name>
        <dbReference type="ChEBI" id="CHEBI:17712"/>
    </ligand>
</feature>
<evidence type="ECO:0000256" key="2">
    <source>
        <dbReference type="ARBA" id="ARBA00022676"/>
    </source>
</evidence>
<dbReference type="EC" id="2.4.2.22" evidence="5 6"/>
<dbReference type="GO" id="GO:0006166">
    <property type="term" value="P:purine ribonucleoside salvage"/>
    <property type="evidence" value="ECO:0007669"/>
    <property type="project" value="UniProtKB-KW"/>
</dbReference>
<dbReference type="Pfam" id="PF00156">
    <property type="entry name" value="Pribosyltran"/>
    <property type="match status" value="1"/>
</dbReference>
<keyword evidence="1 5" id="KW-0963">Cytoplasm</keyword>
<comment type="similarity">
    <text evidence="5">Belongs to the purine/pyrimidine phosphoribosyltransferase family. Xpt subfamily.</text>
</comment>
<dbReference type="AlphaFoldDB" id="A0A2P7Q1D2"/>
<dbReference type="InterPro" id="IPR010079">
    <property type="entry name" value="Xanthine_PRibTrfase"/>
</dbReference>
<dbReference type="CDD" id="cd06223">
    <property type="entry name" value="PRTases_typeI"/>
    <property type="match status" value="1"/>
</dbReference>
<dbReference type="NCBIfam" id="TIGR01744">
    <property type="entry name" value="XPRTase"/>
    <property type="match status" value="1"/>
</dbReference>
<keyword evidence="3 5" id="KW-0808">Transferase</keyword>
<evidence type="ECO:0000256" key="5">
    <source>
        <dbReference type="HAMAP-Rule" id="MF_01184"/>
    </source>
</evidence>
<gene>
    <name evidence="5" type="primary">xpt</name>
    <name evidence="8" type="ORF">UF10_03855</name>
</gene>
<dbReference type="HAMAP" id="MF_01184">
    <property type="entry name" value="XPRTase"/>
    <property type="match status" value="1"/>
</dbReference>
<dbReference type="GO" id="GO:0000310">
    <property type="term" value="F:xanthine phosphoribosyltransferase activity"/>
    <property type="evidence" value="ECO:0007669"/>
    <property type="project" value="UniProtKB-UniRule"/>
</dbReference>
<dbReference type="InterPro" id="IPR000836">
    <property type="entry name" value="PRTase_dom"/>
</dbReference>
<comment type="function">
    <text evidence="5">Converts the preformed base xanthine, a product of nucleic acid breakdown, to xanthosine 5'-monophosphate (XMP), so it can be reused for RNA or DNA synthesis.</text>
</comment>
<evidence type="ECO:0000313" key="9">
    <source>
        <dbReference type="Proteomes" id="UP000241434"/>
    </source>
</evidence>
<dbReference type="PANTHER" id="PTHR43864">
    <property type="entry name" value="HYPOXANTHINE/GUANINE PHOSPHORIBOSYLTRANSFERASE"/>
    <property type="match status" value="1"/>
</dbReference>
<comment type="catalytic activity">
    <reaction evidence="5">
        <text>XMP + diphosphate = xanthine + 5-phospho-alpha-D-ribose 1-diphosphate</text>
        <dbReference type="Rhea" id="RHEA:10800"/>
        <dbReference type="ChEBI" id="CHEBI:17712"/>
        <dbReference type="ChEBI" id="CHEBI:33019"/>
        <dbReference type="ChEBI" id="CHEBI:57464"/>
        <dbReference type="ChEBI" id="CHEBI:58017"/>
        <dbReference type="EC" id="2.4.2.22"/>
    </reaction>
</comment>
<feature type="domain" description="Phosphoribosyltransferase" evidence="7">
    <location>
        <begin position="23"/>
        <end position="158"/>
    </location>
</feature>
<evidence type="ECO:0000256" key="6">
    <source>
        <dbReference type="NCBIfam" id="TIGR01744"/>
    </source>
</evidence>
<feature type="binding site" evidence="5">
    <location>
        <position position="157"/>
    </location>
    <ligand>
        <name>xanthine</name>
        <dbReference type="ChEBI" id="CHEBI:17712"/>
    </ligand>
</feature>
<dbReference type="UniPathway" id="UPA00602">
    <property type="reaction ID" value="UER00658"/>
</dbReference>
<evidence type="ECO:0000313" key="8">
    <source>
        <dbReference type="EMBL" id="PSJ31766.1"/>
    </source>
</evidence>
<feature type="binding site" evidence="5">
    <location>
        <position position="20"/>
    </location>
    <ligand>
        <name>xanthine</name>
        <dbReference type="ChEBI" id="CHEBI:17712"/>
    </ligand>
</feature>
<dbReference type="InterPro" id="IPR050118">
    <property type="entry name" value="Pur/Pyrimidine_PRTase"/>
</dbReference>
<comment type="caution">
    <text evidence="8">The sequence shown here is derived from an EMBL/GenBank/DDBJ whole genome shotgun (WGS) entry which is preliminary data.</text>
</comment>
<dbReference type="RefSeq" id="WP_106776510.1">
    <property type="nucleotide sequence ID" value="NZ_JYGE01000003.1"/>
</dbReference>
<keyword evidence="2 5" id="KW-0328">Glycosyltransferase</keyword>
<feature type="binding site" evidence="5">
    <location>
        <begin position="129"/>
        <end position="133"/>
    </location>
    <ligand>
        <name>5-phospho-alpha-D-ribose 1-diphosphate</name>
        <dbReference type="ChEBI" id="CHEBI:58017"/>
    </ligand>
</feature>
<evidence type="ECO:0000256" key="1">
    <source>
        <dbReference type="ARBA" id="ARBA00022490"/>
    </source>
</evidence>
<keyword evidence="9" id="KW-1185">Reference proteome</keyword>
<keyword evidence="4 5" id="KW-0660">Purine salvage</keyword>